<dbReference type="GO" id="GO:0006955">
    <property type="term" value="P:immune response"/>
    <property type="evidence" value="ECO:0007669"/>
    <property type="project" value="InterPro"/>
</dbReference>
<dbReference type="PROSITE" id="PS00251">
    <property type="entry name" value="THD_1"/>
    <property type="match status" value="1"/>
</dbReference>
<dbReference type="GO" id="GO:0016020">
    <property type="term" value="C:membrane"/>
    <property type="evidence" value="ECO:0007669"/>
    <property type="project" value="UniProtKB-SubCell"/>
</dbReference>
<name>A0A9X0A4C2_9CNID</name>
<dbReference type="PROSITE" id="PS50049">
    <property type="entry name" value="THD_2"/>
    <property type="match status" value="1"/>
</dbReference>
<evidence type="ECO:0000256" key="1">
    <source>
        <dbReference type="ARBA" id="ARBA00004370"/>
    </source>
</evidence>
<accession>A0A9X0A4C2</accession>
<evidence type="ECO:0000313" key="7">
    <source>
        <dbReference type="Proteomes" id="UP001163046"/>
    </source>
</evidence>
<dbReference type="Pfam" id="PF00229">
    <property type="entry name" value="TNF"/>
    <property type="match status" value="1"/>
</dbReference>
<keyword evidence="3" id="KW-0202">Cytokine</keyword>
<comment type="subcellular location">
    <subcellularLocation>
        <location evidence="1">Membrane</location>
    </subcellularLocation>
</comment>
<dbReference type="AlphaFoldDB" id="A0A9X0A4C2"/>
<dbReference type="InterPro" id="IPR021184">
    <property type="entry name" value="TNF_CS"/>
</dbReference>
<comment type="similarity">
    <text evidence="2">Belongs to the tumor necrosis factor family.</text>
</comment>
<keyword evidence="7" id="KW-1185">Reference proteome</keyword>
<sequence>MLGGVSKRTVRNWLVKYKSGRLEHHHGTVQIQIAGFYYVYSQMFYQDGNPYQMSHQLFVNSDKFMESTSAVVNESRKYSTNYNGGVVFLNSTDRISVRTPFSHHYYMNPASSYFGAFLLHPTSS</sequence>
<dbReference type="InterPro" id="IPR006052">
    <property type="entry name" value="TNF_dom"/>
</dbReference>
<dbReference type="OrthoDB" id="5983506at2759"/>
<feature type="domain" description="THD" evidence="5">
    <location>
        <begin position="1"/>
        <end position="119"/>
    </location>
</feature>
<dbReference type="EMBL" id="MU825400">
    <property type="protein sequence ID" value="KAJ7392569.1"/>
    <property type="molecule type" value="Genomic_DNA"/>
</dbReference>
<dbReference type="PANTHER" id="PTHR11471:SF13">
    <property type="entry name" value="TNF FAMILY PROFILE DOMAIN-CONTAINING PROTEIN"/>
    <property type="match status" value="1"/>
</dbReference>
<evidence type="ECO:0000256" key="4">
    <source>
        <dbReference type="ARBA" id="ARBA00023136"/>
    </source>
</evidence>
<dbReference type="SMART" id="SM00207">
    <property type="entry name" value="TNF"/>
    <property type="match status" value="1"/>
</dbReference>
<dbReference type="Proteomes" id="UP001163046">
    <property type="component" value="Unassembled WGS sequence"/>
</dbReference>
<dbReference type="PANTHER" id="PTHR11471">
    <property type="entry name" value="TUMOR NECROSIS FACTOR FAMILY MEMBER"/>
    <property type="match status" value="1"/>
</dbReference>
<evidence type="ECO:0000256" key="2">
    <source>
        <dbReference type="ARBA" id="ARBA00008670"/>
    </source>
</evidence>
<dbReference type="GO" id="GO:0005615">
    <property type="term" value="C:extracellular space"/>
    <property type="evidence" value="ECO:0007669"/>
    <property type="project" value="UniProtKB-KW"/>
</dbReference>
<organism evidence="6 7">
    <name type="scientific">Desmophyllum pertusum</name>
    <dbReference type="NCBI Taxonomy" id="174260"/>
    <lineage>
        <taxon>Eukaryota</taxon>
        <taxon>Metazoa</taxon>
        <taxon>Cnidaria</taxon>
        <taxon>Anthozoa</taxon>
        <taxon>Hexacorallia</taxon>
        <taxon>Scleractinia</taxon>
        <taxon>Caryophylliina</taxon>
        <taxon>Caryophylliidae</taxon>
        <taxon>Desmophyllum</taxon>
    </lineage>
</organism>
<dbReference type="GO" id="GO:0005164">
    <property type="term" value="F:tumor necrosis factor receptor binding"/>
    <property type="evidence" value="ECO:0007669"/>
    <property type="project" value="InterPro"/>
</dbReference>
<protein>
    <recommendedName>
        <fullName evidence="5">THD domain-containing protein</fullName>
    </recommendedName>
</protein>
<evidence type="ECO:0000256" key="3">
    <source>
        <dbReference type="ARBA" id="ARBA00022514"/>
    </source>
</evidence>
<reference evidence="6" key="1">
    <citation type="submission" date="2023-01" db="EMBL/GenBank/DDBJ databases">
        <title>Genome assembly of the deep-sea coral Lophelia pertusa.</title>
        <authorList>
            <person name="Herrera S."/>
            <person name="Cordes E."/>
        </authorList>
    </citation>
    <scope>NUCLEOTIDE SEQUENCE</scope>
    <source>
        <strain evidence="6">USNM1676648</strain>
        <tissue evidence="6">Polyp</tissue>
    </source>
</reference>
<dbReference type="Gene3D" id="2.60.120.40">
    <property type="match status" value="1"/>
</dbReference>
<evidence type="ECO:0000313" key="6">
    <source>
        <dbReference type="EMBL" id="KAJ7392569.1"/>
    </source>
</evidence>
<keyword evidence="4" id="KW-0472">Membrane</keyword>
<dbReference type="InterPro" id="IPR008983">
    <property type="entry name" value="Tumour_necrosis_fac-like_dom"/>
</dbReference>
<evidence type="ECO:0000259" key="5">
    <source>
        <dbReference type="PROSITE" id="PS50049"/>
    </source>
</evidence>
<dbReference type="GO" id="GO:0005125">
    <property type="term" value="F:cytokine activity"/>
    <property type="evidence" value="ECO:0007669"/>
    <property type="project" value="UniProtKB-KW"/>
</dbReference>
<comment type="caution">
    <text evidence="6">The sequence shown here is derived from an EMBL/GenBank/DDBJ whole genome shotgun (WGS) entry which is preliminary data.</text>
</comment>
<proteinExistence type="inferred from homology"/>
<dbReference type="SUPFAM" id="SSF49842">
    <property type="entry name" value="TNF-like"/>
    <property type="match status" value="1"/>
</dbReference>
<gene>
    <name evidence="6" type="ORF">OS493_010216</name>
</gene>